<dbReference type="Proteomes" id="UP001189429">
    <property type="component" value="Unassembled WGS sequence"/>
</dbReference>
<name>A0ABN9STE3_9DINO</name>
<reference evidence="2" key="1">
    <citation type="submission" date="2023-10" db="EMBL/GenBank/DDBJ databases">
        <authorList>
            <person name="Chen Y."/>
            <person name="Shah S."/>
            <person name="Dougan E. K."/>
            <person name="Thang M."/>
            <person name="Chan C."/>
        </authorList>
    </citation>
    <scope>NUCLEOTIDE SEQUENCE [LARGE SCALE GENOMIC DNA]</scope>
</reference>
<evidence type="ECO:0000313" key="3">
    <source>
        <dbReference type="Proteomes" id="UP001189429"/>
    </source>
</evidence>
<organism evidence="2 3">
    <name type="scientific">Prorocentrum cordatum</name>
    <dbReference type="NCBI Taxonomy" id="2364126"/>
    <lineage>
        <taxon>Eukaryota</taxon>
        <taxon>Sar</taxon>
        <taxon>Alveolata</taxon>
        <taxon>Dinophyceae</taxon>
        <taxon>Prorocentrales</taxon>
        <taxon>Prorocentraceae</taxon>
        <taxon>Prorocentrum</taxon>
    </lineage>
</organism>
<protein>
    <submittedName>
        <fullName evidence="2">Uncharacterized protein</fullName>
    </submittedName>
</protein>
<comment type="caution">
    <text evidence="2">The sequence shown here is derived from an EMBL/GenBank/DDBJ whole genome shotgun (WGS) entry which is preliminary data.</text>
</comment>
<evidence type="ECO:0000256" key="1">
    <source>
        <dbReference type="SAM" id="MobiDB-lite"/>
    </source>
</evidence>
<evidence type="ECO:0000313" key="2">
    <source>
        <dbReference type="EMBL" id="CAK0835576.1"/>
    </source>
</evidence>
<keyword evidence="3" id="KW-1185">Reference proteome</keyword>
<dbReference type="EMBL" id="CAUYUJ010013114">
    <property type="protein sequence ID" value="CAK0835576.1"/>
    <property type="molecule type" value="Genomic_DNA"/>
</dbReference>
<sequence length="492" mass="54071">MGRTVVHPRFGSPRAVIRDRSKILRGSLFKSCHLAPLVSGKVASSSGPGQPRFWSTPGQFQNLSGPACLERGLPVVAVSSAGARSTTAHLPPPEVVPWSWQRIHVGSRATWPNQRFPGAGPLGQRDCRTGHPAEAFLTTMEAPQAAGQLRQAAVQQQTQVDPEALERDTFEAAGARQRSSEASASARSGDARPRPGRTHVTVGDAELAEPPGDYLAMDDSEQSSCCGRVMDLFVDWVNPRLARYSNSFSIALAIMAVQAILVCSFATRYRITGGSVEAGLHDARDLDDMWADPDTYVCATREANDDAYEGRKLWLQEYSSSAHTDTLYWSSSSSMLKYSYEFELPEAGANSQGDFKDDRWLHVFANLAFNVSCKLPSSSFSREACNLRPHSKFFYADSGIAAEAQAKWLGALLEKARKMFNWNGSVQSDVGVLNVIQNVSWQRRRYSCPARDLIKKSYAHTLDECKGRCSKVEGCSVPLWRTSHMKLVGMTP</sequence>
<proteinExistence type="predicted"/>
<feature type="region of interest" description="Disordered" evidence="1">
    <location>
        <begin position="171"/>
        <end position="199"/>
    </location>
</feature>
<accession>A0ABN9STE3</accession>
<gene>
    <name evidence="2" type="ORF">PCOR1329_LOCUS32394</name>
</gene>
<feature type="compositionally biased region" description="Low complexity" evidence="1">
    <location>
        <begin position="171"/>
        <end position="188"/>
    </location>
</feature>